<dbReference type="Pfam" id="PF13482">
    <property type="entry name" value="RNase_H_2"/>
    <property type="match status" value="1"/>
</dbReference>
<dbReference type="InterPro" id="IPR043502">
    <property type="entry name" value="DNA/RNA_pol_sf"/>
</dbReference>
<evidence type="ECO:0000259" key="8">
    <source>
        <dbReference type="Pfam" id="PF00136"/>
    </source>
</evidence>
<sequence>MQAQTDPTPIPIEDEYLFGWNPTPGIVSVWAHRDGRALIWRRVEGRIVRSAERYRPWLLATSLQDVSYLGDALQPYNEHAGHKVILRYRELEGPTASYNYLLFARDSRLLERTILEGAGLRLRRPVSSINELGDAYYRVGTVEQYLMSTGKVYFRGLTYQDLHRLQFDLETTALDPHRGRIFLVAIRDNRGFERVLEASTPEEEAQLIYDLCALIRERDPDVIENHNLFGFDLPFLEHRAVVHRVPLEIGREGGPMVLESYAETLAVGPEARKRNRFSVAGRELIDTLDAVRRHDFVVRDIPGYGLKEVARYFGLASPKRVYIEGGDIFETYQKNPELVRRYALDDVKEVDGLSQRLLGAPFALASMAPRRYERLTSAGPAMGILEPILVRSYLRRGAAPPYRAAQQSAEDGLHEGGAVHLFASGIAEQVVKADVASLYPSLMRTFRIGPSCDRLGIFLNILGRLTDLRLEHKEMARRTRRHAVESNHHAATQAAMKILINAAYGYMGAGSMALFADGKAAGEVTRRGRAILNSILDALRQRGMALIEADTDGVYFAVPKGWSASQELDLVNAIASELPAGIRLEYEGRYRAMLSHEVKNYALLTYDNRLLVHGVALRSSRAEPFGERFLRKALHCVMVGDVVGVRNLYLEAISDLRNRRLPASDLATRVKLSKAPDTYLAARNNHQEPAYEALLHAGRNHWHVGERVRFYRTRKGYVWLPDETEEATIVTDWREQADGKVAPQKKTALVTYQDVADRRDYDVEHYIQVLRNSYAARLSKAFSKESFEQLFRTEQQPSLFDVDPPIESIEPLWIRHNA</sequence>
<dbReference type="RefSeq" id="WP_201364878.1">
    <property type="nucleotide sequence ID" value="NZ_BNJJ01000016.1"/>
</dbReference>
<dbReference type="SUPFAM" id="SSF56672">
    <property type="entry name" value="DNA/RNA polymerases"/>
    <property type="match status" value="1"/>
</dbReference>
<dbReference type="Gene3D" id="1.10.132.60">
    <property type="entry name" value="DNA polymerase family B, C-terminal domain"/>
    <property type="match status" value="1"/>
</dbReference>
<dbReference type="InterPro" id="IPR042087">
    <property type="entry name" value="DNA_pol_B_thumb"/>
</dbReference>
<comment type="caution">
    <text evidence="10">The sequence shown here is derived from an EMBL/GenBank/DDBJ whole genome shotgun (WGS) entry which is preliminary data.</text>
</comment>
<dbReference type="InterPro" id="IPR006134">
    <property type="entry name" value="DNA-dir_DNA_pol_B_multi_dom"/>
</dbReference>
<keyword evidence="5" id="KW-0239">DNA-directed DNA polymerase</keyword>
<dbReference type="SMART" id="SM00486">
    <property type="entry name" value="POLBc"/>
    <property type="match status" value="1"/>
</dbReference>
<feature type="domain" description="DNA-directed DNA polymerase family B multifunctional" evidence="8">
    <location>
        <begin position="452"/>
        <end position="780"/>
    </location>
</feature>
<comment type="similarity">
    <text evidence="1">Belongs to the DNA polymerase type-B family.</text>
</comment>
<feature type="domain" description="YprB ribonuclease H-like" evidence="9">
    <location>
        <begin position="167"/>
        <end position="334"/>
    </location>
</feature>
<dbReference type="SUPFAM" id="SSF53098">
    <property type="entry name" value="Ribonuclease H-like"/>
    <property type="match status" value="1"/>
</dbReference>
<evidence type="ECO:0000256" key="7">
    <source>
        <dbReference type="ARBA" id="ARBA00049244"/>
    </source>
</evidence>
<name>A0ABQ3VNA1_9CHLR</name>
<evidence type="ECO:0000256" key="3">
    <source>
        <dbReference type="ARBA" id="ARBA00022679"/>
    </source>
</evidence>
<dbReference type="InterPro" id="IPR012337">
    <property type="entry name" value="RNaseH-like_sf"/>
</dbReference>
<evidence type="ECO:0000256" key="4">
    <source>
        <dbReference type="ARBA" id="ARBA00022695"/>
    </source>
</evidence>
<evidence type="ECO:0000256" key="1">
    <source>
        <dbReference type="ARBA" id="ARBA00005755"/>
    </source>
</evidence>
<evidence type="ECO:0000256" key="5">
    <source>
        <dbReference type="ARBA" id="ARBA00022932"/>
    </source>
</evidence>
<dbReference type="Pfam" id="PF00136">
    <property type="entry name" value="DNA_pol_B"/>
    <property type="match status" value="1"/>
</dbReference>
<dbReference type="PRINTS" id="PR00106">
    <property type="entry name" value="DNAPOLB"/>
</dbReference>
<evidence type="ECO:0000259" key="9">
    <source>
        <dbReference type="Pfam" id="PF13482"/>
    </source>
</evidence>
<dbReference type="EMBL" id="BNJJ01000016">
    <property type="protein sequence ID" value="GHO87307.1"/>
    <property type="molecule type" value="Genomic_DNA"/>
</dbReference>
<dbReference type="InterPro" id="IPR036397">
    <property type="entry name" value="RNaseH_sf"/>
</dbReference>
<evidence type="ECO:0000256" key="6">
    <source>
        <dbReference type="ARBA" id="ARBA00023125"/>
    </source>
</evidence>
<dbReference type="InterPro" id="IPR023211">
    <property type="entry name" value="DNA_pol_palm_dom_sf"/>
</dbReference>
<protein>
    <recommendedName>
        <fullName evidence="2">DNA-directed DNA polymerase</fullName>
        <ecNumber evidence="2">2.7.7.7</ecNumber>
    </recommendedName>
</protein>
<reference evidence="10 11" key="1">
    <citation type="journal article" date="2021" name="Int. J. Syst. Evol. Microbiol.">
        <title>Reticulibacter mediterranei gen. nov., sp. nov., within the new family Reticulibacteraceae fam. nov., and Ktedonospora formicarum gen. nov., sp. nov., Ktedonobacter robiniae sp. nov., Dictyobacter formicarum sp. nov. and Dictyobacter arantiisoli sp. nov., belonging to the class Ktedonobacteria.</title>
        <authorList>
            <person name="Yabe S."/>
            <person name="Zheng Y."/>
            <person name="Wang C.M."/>
            <person name="Sakai Y."/>
            <person name="Abe K."/>
            <person name="Yokota A."/>
            <person name="Donadio S."/>
            <person name="Cavaletti L."/>
            <person name="Monciardini P."/>
        </authorList>
    </citation>
    <scope>NUCLEOTIDE SEQUENCE [LARGE SCALE GENOMIC DNA]</scope>
    <source>
        <strain evidence="10 11">SOSP1-9</strain>
    </source>
</reference>
<dbReference type="InterPro" id="IPR050240">
    <property type="entry name" value="DNA_pol_type-B"/>
</dbReference>
<dbReference type="PANTHER" id="PTHR10322:SF23">
    <property type="entry name" value="DNA POLYMERASE DELTA CATALYTIC SUBUNIT"/>
    <property type="match status" value="1"/>
</dbReference>
<organism evidence="10 11">
    <name type="scientific">Dictyobacter formicarum</name>
    <dbReference type="NCBI Taxonomy" id="2778368"/>
    <lineage>
        <taxon>Bacteria</taxon>
        <taxon>Bacillati</taxon>
        <taxon>Chloroflexota</taxon>
        <taxon>Ktedonobacteria</taxon>
        <taxon>Ktedonobacterales</taxon>
        <taxon>Dictyobacteraceae</taxon>
        <taxon>Dictyobacter</taxon>
    </lineage>
</organism>
<dbReference type="Gene3D" id="3.90.1600.10">
    <property type="entry name" value="Palm domain of DNA polymerase"/>
    <property type="match status" value="1"/>
</dbReference>
<comment type="catalytic activity">
    <reaction evidence="7">
        <text>DNA(n) + a 2'-deoxyribonucleoside 5'-triphosphate = DNA(n+1) + diphosphate</text>
        <dbReference type="Rhea" id="RHEA:22508"/>
        <dbReference type="Rhea" id="RHEA-COMP:17339"/>
        <dbReference type="Rhea" id="RHEA-COMP:17340"/>
        <dbReference type="ChEBI" id="CHEBI:33019"/>
        <dbReference type="ChEBI" id="CHEBI:61560"/>
        <dbReference type="ChEBI" id="CHEBI:173112"/>
        <dbReference type="EC" id="2.7.7.7"/>
    </reaction>
</comment>
<dbReference type="InterPro" id="IPR038720">
    <property type="entry name" value="YprB_RNase_H-like_dom"/>
</dbReference>
<dbReference type="InterPro" id="IPR006172">
    <property type="entry name" value="DNA-dir_DNA_pol_B"/>
</dbReference>
<keyword evidence="11" id="KW-1185">Reference proteome</keyword>
<proteinExistence type="inferred from homology"/>
<keyword evidence="4" id="KW-0548">Nucleotidyltransferase</keyword>
<gene>
    <name evidence="10" type="ORF">KSZ_53130</name>
</gene>
<evidence type="ECO:0000313" key="11">
    <source>
        <dbReference type="Proteomes" id="UP000635565"/>
    </source>
</evidence>
<dbReference type="Gene3D" id="3.30.420.10">
    <property type="entry name" value="Ribonuclease H-like superfamily/Ribonuclease H"/>
    <property type="match status" value="1"/>
</dbReference>
<keyword evidence="3" id="KW-0808">Transferase</keyword>
<evidence type="ECO:0000256" key="2">
    <source>
        <dbReference type="ARBA" id="ARBA00012417"/>
    </source>
</evidence>
<accession>A0ABQ3VNA1</accession>
<dbReference type="PANTHER" id="PTHR10322">
    <property type="entry name" value="DNA POLYMERASE CATALYTIC SUBUNIT"/>
    <property type="match status" value="1"/>
</dbReference>
<dbReference type="Proteomes" id="UP000635565">
    <property type="component" value="Unassembled WGS sequence"/>
</dbReference>
<dbReference type="EC" id="2.7.7.7" evidence="2"/>
<keyword evidence="6" id="KW-0238">DNA-binding</keyword>
<evidence type="ECO:0000313" key="10">
    <source>
        <dbReference type="EMBL" id="GHO87307.1"/>
    </source>
</evidence>